<keyword evidence="6" id="KW-0934">Plastid</keyword>
<evidence type="ECO:0000256" key="2">
    <source>
        <dbReference type="ARBA" id="ARBA00023015"/>
    </source>
</evidence>
<feature type="region of interest" description="Disordered" evidence="7">
    <location>
        <begin position="205"/>
        <end position="247"/>
    </location>
</feature>
<evidence type="ECO:0000256" key="7">
    <source>
        <dbReference type="SAM" id="MobiDB-lite"/>
    </source>
</evidence>
<keyword evidence="2 6" id="KW-0805">Transcription regulation</keyword>
<dbReference type="CDD" id="cd06171">
    <property type="entry name" value="Sigma70_r4"/>
    <property type="match status" value="1"/>
</dbReference>
<keyword evidence="9" id="KW-1185">Reference proteome</keyword>
<comment type="function">
    <text evidence="6">Sigma factors are initiation factors that promote the attachment of plastid-encoded RNA polymerase (PEP) to specific initiation sites and are then released.</text>
</comment>
<dbReference type="Proteomes" id="UP000694864">
    <property type="component" value="Chromosome 14"/>
</dbReference>
<dbReference type="SUPFAM" id="SSF88659">
    <property type="entry name" value="Sigma3 and sigma4 domains of RNA polymerase sigma factors"/>
    <property type="match status" value="2"/>
</dbReference>
<dbReference type="Pfam" id="PF04539">
    <property type="entry name" value="Sigma70_r3"/>
    <property type="match status" value="1"/>
</dbReference>
<gene>
    <name evidence="10" type="primary">LOC104739446</name>
</gene>
<evidence type="ECO:0000256" key="6">
    <source>
        <dbReference type="PIRNR" id="PIRNR000767"/>
    </source>
</evidence>
<dbReference type="InterPro" id="IPR050239">
    <property type="entry name" value="Sigma-70_RNA_pol_init_factors"/>
</dbReference>
<organism evidence="9 10">
    <name type="scientific">Camelina sativa</name>
    <name type="common">False flax</name>
    <name type="synonym">Myagrum sativum</name>
    <dbReference type="NCBI Taxonomy" id="90675"/>
    <lineage>
        <taxon>Eukaryota</taxon>
        <taxon>Viridiplantae</taxon>
        <taxon>Streptophyta</taxon>
        <taxon>Embryophyta</taxon>
        <taxon>Tracheophyta</taxon>
        <taxon>Spermatophyta</taxon>
        <taxon>Magnoliopsida</taxon>
        <taxon>eudicotyledons</taxon>
        <taxon>Gunneridae</taxon>
        <taxon>Pentapetalae</taxon>
        <taxon>rosids</taxon>
        <taxon>malvids</taxon>
        <taxon>Brassicales</taxon>
        <taxon>Brassicaceae</taxon>
        <taxon>Camelineae</taxon>
        <taxon>Camelina</taxon>
    </lineage>
</organism>
<dbReference type="RefSeq" id="XP_010458093.1">
    <property type="nucleotide sequence ID" value="XM_010459791.2"/>
</dbReference>
<feature type="compositionally biased region" description="Polar residues" evidence="7">
    <location>
        <begin position="206"/>
        <end position="215"/>
    </location>
</feature>
<dbReference type="Gene3D" id="1.10.601.10">
    <property type="entry name" value="RNA Polymerase Primary Sigma Factor"/>
    <property type="match status" value="1"/>
</dbReference>
<evidence type="ECO:0000256" key="4">
    <source>
        <dbReference type="ARBA" id="ARBA00023125"/>
    </source>
</evidence>
<dbReference type="InterPro" id="IPR036388">
    <property type="entry name" value="WH-like_DNA-bd_sf"/>
</dbReference>
<sequence>MSSCLLPQFKCQPDSFSIHFRTSFSVSKQNKGSVFFQPQCAVSTSPALLTSTLDVAKLRLPSFDTDSDSRISDRQWTFTGTIGPSTEAKYLEALASETLLTSDEAVVAAAAAEAVALARAAVKVAKDATSFKNSSNNTKLLISSTADKRSKWDQFTEKERAGILGHLVVSDTGIVSAKTTAPDSKKEPSDDLISEKQEVELVEEQPSASLAVRSTRQTERKARRAKGLEKSASAIPSVKTGSSPRKKRFVAQEVDHNDPLRYLRMTTGSSKLLTVREEHELSAGIQDLLKLERLQAELTERCGRQPTFSQWASAAGVDQKSLRKRINHGTQCKDKMIKSNIRLVISIAKNYQGAGMNLQDLVQEGCRGLVRGAEKFDATKGFKFSTYAHWWIKQAVRKSLSDQSRMIRLPFHMVEATYRVKEARKQLYTEKGRHPENEEVAEATGLSMKRLMAVLLSPKPPRSLDQKIGMNQNLKPSEVIADPEAETSEDILIKQFMRQDLDKVLDSLGTREKQVIRWRFGMEDGRMKTLQEIGELMGVSRERVRQIESSAFRKLKNKKRSNHLQQYLVAQS</sequence>
<dbReference type="SUPFAM" id="SSF88946">
    <property type="entry name" value="Sigma2 domain of RNA polymerase sigma factors"/>
    <property type="match status" value="1"/>
</dbReference>
<evidence type="ECO:0000313" key="9">
    <source>
        <dbReference type="Proteomes" id="UP000694864"/>
    </source>
</evidence>
<dbReference type="InterPro" id="IPR013325">
    <property type="entry name" value="RNA_pol_sigma_r2"/>
</dbReference>
<dbReference type="InterPro" id="IPR016262">
    <property type="entry name" value="RNA_pol_sigma_SigB/C/D/F"/>
</dbReference>
<dbReference type="PROSITE" id="PS00716">
    <property type="entry name" value="SIGMA70_2"/>
    <property type="match status" value="1"/>
</dbReference>
<evidence type="ECO:0000259" key="8">
    <source>
        <dbReference type="PROSITE" id="PS00716"/>
    </source>
</evidence>
<keyword evidence="3 6" id="KW-0731">Sigma factor</keyword>
<feature type="domain" description="RNA polymerase sigma-70" evidence="8">
    <location>
        <begin position="529"/>
        <end position="555"/>
    </location>
</feature>
<evidence type="ECO:0000256" key="1">
    <source>
        <dbReference type="ARBA" id="ARBA00007788"/>
    </source>
</evidence>
<reference evidence="10" key="2">
    <citation type="submission" date="2025-08" db="UniProtKB">
        <authorList>
            <consortium name="RefSeq"/>
        </authorList>
    </citation>
    <scope>IDENTIFICATION</scope>
    <source>
        <tissue evidence="10">Leaf</tissue>
    </source>
</reference>
<comment type="similarity">
    <text evidence="1 6">Belongs to the sigma-70 factor family.</text>
</comment>
<dbReference type="InterPro" id="IPR007624">
    <property type="entry name" value="RNA_pol_sigma70_r3"/>
</dbReference>
<accession>A0ABM0VLN8</accession>
<keyword evidence="5 6" id="KW-0804">Transcription</keyword>
<dbReference type="NCBIfam" id="TIGR02937">
    <property type="entry name" value="sigma70-ECF"/>
    <property type="match status" value="1"/>
</dbReference>
<evidence type="ECO:0000256" key="3">
    <source>
        <dbReference type="ARBA" id="ARBA00023082"/>
    </source>
</evidence>
<dbReference type="InterPro" id="IPR014284">
    <property type="entry name" value="RNA_pol_sigma-70_dom"/>
</dbReference>
<evidence type="ECO:0000256" key="5">
    <source>
        <dbReference type="ARBA" id="ARBA00023163"/>
    </source>
</evidence>
<reference evidence="9" key="1">
    <citation type="journal article" date="2014" name="Nat. Commun.">
        <title>The emerging biofuel crop Camelina sativa retains a highly undifferentiated hexaploid genome structure.</title>
        <authorList>
            <person name="Kagale S."/>
            <person name="Koh C."/>
            <person name="Nixon J."/>
            <person name="Bollina V."/>
            <person name="Clarke W.E."/>
            <person name="Tuteja R."/>
            <person name="Spillane C."/>
            <person name="Robinson S.J."/>
            <person name="Links M.G."/>
            <person name="Clarke C."/>
            <person name="Higgins E.E."/>
            <person name="Huebert T."/>
            <person name="Sharpe A.G."/>
            <person name="Parkin I.A."/>
        </authorList>
    </citation>
    <scope>NUCLEOTIDE SEQUENCE [LARGE SCALE GENOMIC DNA]</scope>
    <source>
        <strain evidence="9">cv. DH55</strain>
    </source>
</reference>
<evidence type="ECO:0000313" key="10">
    <source>
        <dbReference type="RefSeq" id="XP_010458093.1"/>
    </source>
</evidence>
<dbReference type="InterPro" id="IPR013324">
    <property type="entry name" value="RNA_pol_sigma_r3/r4-like"/>
</dbReference>
<dbReference type="PANTHER" id="PTHR30603">
    <property type="entry name" value="RNA POLYMERASE SIGMA FACTOR RPO"/>
    <property type="match status" value="1"/>
</dbReference>
<dbReference type="Gene3D" id="1.10.10.10">
    <property type="entry name" value="Winged helix-like DNA-binding domain superfamily/Winged helix DNA-binding domain"/>
    <property type="match status" value="2"/>
</dbReference>
<name>A0ABM0VLN8_CAMSA</name>
<dbReference type="InterPro" id="IPR000943">
    <property type="entry name" value="RNA_pol_sigma70"/>
</dbReference>
<dbReference type="Pfam" id="PF04542">
    <property type="entry name" value="Sigma70_r2"/>
    <property type="match status" value="1"/>
</dbReference>
<dbReference type="PRINTS" id="PR00046">
    <property type="entry name" value="SIGMA70FCT"/>
</dbReference>
<dbReference type="InterPro" id="IPR007630">
    <property type="entry name" value="RNA_pol_sigma70_r4"/>
</dbReference>
<dbReference type="PIRSF" id="PIRSF000767">
    <property type="entry name" value="RNA_pol_sigma_SigB/C/D"/>
    <property type="match status" value="1"/>
</dbReference>
<dbReference type="GeneID" id="104739446"/>
<comment type="subcellular location">
    <subcellularLocation>
        <location evidence="6">Plastid</location>
        <location evidence="6">Chloroplast</location>
    </subcellularLocation>
</comment>
<dbReference type="InterPro" id="IPR007627">
    <property type="entry name" value="RNA_pol_sigma70_r2"/>
</dbReference>
<dbReference type="Pfam" id="PF04545">
    <property type="entry name" value="Sigma70_r4"/>
    <property type="match status" value="1"/>
</dbReference>
<protein>
    <recommendedName>
        <fullName evidence="6">RNA polymerase sigma factor</fullName>
    </recommendedName>
</protein>
<proteinExistence type="inferred from homology"/>
<keyword evidence="6" id="KW-0150">Chloroplast</keyword>
<dbReference type="PANTHER" id="PTHR30603:SF57">
    <property type="entry name" value="RNA POLYMERASE SIGMA FACTOR SIGB"/>
    <property type="match status" value="1"/>
</dbReference>
<keyword evidence="4 6" id="KW-0238">DNA-binding</keyword>